<sequence>MLGVDNAGAVLVHRAAIASQDERELDDDSSMADASPI</sequence>
<dbReference type="EMBL" id="LS974446">
    <property type="protein sequence ID" value="SUS16670.1"/>
    <property type="molecule type" value="Genomic_DNA"/>
</dbReference>
<name>A0A380TN50_9HYPH</name>
<keyword evidence="4" id="KW-1185">Reference proteome</keyword>
<proteinExistence type="predicted"/>
<protein>
    <submittedName>
        <fullName evidence="3">Uncharacterized protein</fullName>
    </submittedName>
</protein>
<reference evidence="4" key="2">
    <citation type="submission" date="2018-07" db="EMBL/GenBank/DDBJ databases">
        <authorList>
            <person name="Peiro R."/>
            <person name="Begona"/>
            <person name="Cbmso G."/>
            <person name="Lopez M."/>
            <person name="Gonzalez S."/>
        </authorList>
    </citation>
    <scope>NUCLEOTIDE SEQUENCE [LARGE SCALE GENOMIC DNA]</scope>
</reference>
<geneLocation type="plasmid" evidence="3">
    <name>1</name>
</geneLocation>
<evidence type="ECO:0000313" key="3">
    <source>
        <dbReference type="EMBL" id="SUS16670.1"/>
    </source>
</evidence>
<dbReference type="EMBL" id="UEYP01000030">
    <property type="protein sequence ID" value="SSC66755.1"/>
    <property type="molecule type" value="Genomic_DNA"/>
</dbReference>
<gene>
    <name evidence="2" type="ORF">RHIZ70_2463</name>
    <name evidence="3" type="ORF">RHIZ70P_163</name>
</gene>
<evidence type="ECO:0000313" key="4">
    <source>
        <dbReference type="Proteomes" id="UP000254764"/>
    </source>
</evidence>
<dbReference type="AlphaFoldDB" id="A0A380TN50"/>
<organism evidence="3">
    <name type="scientific">Ciceribacter selenitireducens ATCC BAA-1503</name>
    <dbReference type="NCBI Taxonomy" id="1336235"/>
    <lineage>
        <taxon>Bacteria</taxon>
        <taxon>Pseudomonadati</taxon>
        <taxon>Pseudomonadota</taxon>
        <taxon>Alphaproteobacteria</taxon>
        <taxon>Hyphomicrobiales</taxon>
        <taxon>Rhizobiaceae</taxon>
        <taxon>Ciceribacter</taxon>
    </lineage>
</organism>
<evidence type="ECO:0000313" key="2">
    <source>
        <dbReference type="EMBL" id="SSC66755.1"/>
    </source>
</evidence>
<keyword evidence="3" id="KW-0614">Plasmid</keyword>
<dbReference type="Proteomes" id="UP000254764">
    <property type="component" value="Unassembled WGS sequence"/>
</dbReference>
<accession>A0A380TN50</accession>
<evidence type="ECO:0000256" key="1">
    <source>
        <dbReference type="SAM" id="MobiDB-lite"/>
    </source>
</evidence>
<reference evidence="3" key="1">
    <citation type="submission" date="2018-07" db="EMBL/GenBank/DDBJ databases">
        <authorList>
            <person name="Quirk P.G."/>
            <person name="Krulwich T.A."/>
        </authorList>
    </citation>
    <scope>NUCLEOTIDE SEQUENCE</scope>
    <source>
        <strain evidence="2">T2.30D-1.1</strain>
        <strain evidence="3">T2.30D-1.1_plasmid</strain>
        <plasmid evidence="3">1</plasmid>
    </source>
</reference>
<feature type="region of interest" description="Disordered" evidence="1">
    <location>
        <begin position="16"/>
        <end position="37"/>
    </location>
</feature>